<evidence type="ECO:0000256" key="4">
    <source>
        <dbReference type="ARBA" id="ARBA00022984"/>
    </source>
</evidence>
<dbReference type="EMBL" id="MWWX01000001">
    <property type="protein sequence ID" value="OZG63484.1"/>
    <property type="molecule type" value="Genomic_DNA"/>
</dbReference>
<dbReference type="GO" id="GO:0016755">
    <property type="term" value="F:aminoacyltransferase activity"/>
    <property type="evidence" value="ECO:0007669"/>
    <property type="project" value="InterPro"/>
</dbReference>
<gene>
    <name evidence="8" type="ORF">BLEM_0187</name>
</gene>
<keyword evidence="3" id="KW-0133">Cell shape</keyword>
<evidence type="ECO:0000256" key="5">
    <source>
        <dbReference type="ARBA" id="ARBA00023315"/>
    </source>
</evidence>
<evidence type="ECO:0000256" key="6">
    <source>
        <dbReference type="ARBA" id="ARBA00023316"/>
    </source>
</evidence>
<keyword evidence="4" id="KW-0573">Peptidoglycan synthesis</keyword>
<comment type="caution">
    <text evidence="8">The sequence shown here is derived from an EMBL/GenBank/DDBJ whole genome shotgun (WGS) entry which is preliminary data.</text>
</comment>
<keyword evidence="9" id="KW-1185">Reference proteome</keyword>
<dbReference type="PANTHER" id="PTHR36174">
    <property type="entry name" value="LIPID II:GLYCINE GLYCYLTRANSFERASE"/>
    <property type="match status" value="1"/>
</dbReference>
<reference evidence="8 9" key="1">
    <citation type="journal article" date="2017" name="BMC Genomics">
        <title>Comparative genomic and phylogenomic analyses of the Bifidobacteriaceae family.</title>
        <authorList>
            <person name="Lugli G.A."/>
            <person name="Milani C."/>
            <person name="Turroni F."/>
            <person name="Duranti S."/>
            <person name="Mancabelli L."/>
            <person name="Mangifesta M."/>
            <person name="Ferrario C."/>
            <person name="Modesto M."/>
            <person name="Mattarelli P."/>
            <person name="Jiri K."/>
            <person name="van Sinderen D."/>
            <person name="Ventura M."/>
        </authorList>
    </citation>
    <scope>NUCLEOTIDE SEQUENCE [LARGE SCALE GENOMIC DNA]</scope>
    <source>
        <strain evidence="8 9">DSM 28807</strain>
    </source>
</reference>
<keyword evidence="2" id="KW-0808">Transferase</keyword>
<dbReference type="PANTHER" id="PTHR36174:SF1">
    <property type="entry name" value="LIPID II:GLYCINE GLYCYLTRANSFERASE"/>
    <property type="match status" value="1"/>
</dbReference>
<dbReference type="GO" id="GO:0071555">
    <property type="term" value="P:cell wall organization"/>
    <property type="evidence" value="ECO:0007669"/>
    <property type="project" value="UniProtKB-KW"/>
</dbReference>
<name>A0A261FWB0_9BIFI</name>
<feature type="domain" description="BioF2-like acetyltransferase" evidence="7">
    <location>
        <begin position="150"/>
        <end position="282"/>
    </location>
</feature>
<organism evidence="8 9">
    <name type="scientific">Bifidobacterium lemurum</name>
    <dbReference type="NCBI Taxonomy" id="1603886"/>
    <lineage>
        <taxon>Bacteria</taxon>
        <taxon>Bacillati</taxon>
        <taxon>Actinomycetota</taxon>
        <taxon>Actinomycetes</taxon>
        <taxon>Bifidobacteriales</taxon>
        <taxon>Bifidobacteriaceae</taxon>
        <taxon>Bifidobacterium</taxon>
    </lineage>
</organism>
<evidence type="ECO:0000256" key="3">
    <source>
        <dbReference type="ARBA" id="ARBA00022960"/>
    </source>
</evidence>
<dbReference type="SUPFAM" id="SSF55729">
    <property type="entry name" value="Acyl-CoA N-acyltransferases (Nat)"/>
    <property type="match status" value="2"/>
</dbReference>
<dbReference type="GO" id="GO:0008360">
    <property type="term" value="P:regulation of cell shape"/>
    <property type="evidence" value="ECO:0007669"/>
    <property type="project" value="UniProtKB-KW"/>
</dbReference>
<evidence type="ECO:0000313" key="9">
    <source>
        <dbReference type="Proteomes" id="UP000216352"/>
    </source>
</evidence>
<proteinExistence type="inferred from homology"/>
<accession>A0A261FWB0</accession>
<evidence type="ECO:0000256" key="1">
    <source>
        <dbReference type="ARBA" id="ARBA00009943"/>
    </source>
</evidence>
<sequence>MLAVEEIHEIRQWNDLVERWHGHPLQSWQWGELKAQTGPWTARRIVVSEDGTPVGGMQVLIRDMPWPFNAICYAPRGPVCDDARLVEIANACAQWCKTNVKAASLKIDPAVEGIDLGDGWKPSEHVLLDKTAIIDLTDDEETIFKNLHSKKARQYIRKAGRDGVVCRPATREDLEPLLKIYHETAAKDGFPLHADEFYHAAFDALDGINQVFVAEHDGAMLSFLWNATTSGTAFELWGGVNDEGKRLRANYLLKWTAIQAAKQRGARIYDLNGLLNDGISDFKLMFVNGPTVWIGSFDYPLNVKYAAMNALIALRRALRALRAGKSASGRH</sequence>
<dbReference type="PROSITE" id="PS51191">
    <property type="entry name" value="FEMABX"/>
    <property type="match status" value="1"/>
</dbReference>
<dbReference type="Pfam" id="PF13480">
    <property type="entry name" value="Acetyltransf_6"/>
    <property type="match status" value="1"/>
</dbReference>
<dbReference type="STRING" id="1603886.GCA_001895165_01039"/>
<keyword evidence="6" id="KW-0961">Cell wall biogenesis/degradation</keyword>
<dbReference type="Gene3D" id="3.40.630.30">
    <property type="match status" value="2"/>
</dbReference>
<dbReference type="Proteomes" id="UP000216352">
    <property type="component" value="Unassembled WGS sequence"/>
</dbReference>
<evidence type="ECO:0000313" key="8">
    <source>
        <dbReference type="EMBL" id="OZG63484.1"/>
    </source>
</evidence>
<evidence type="ECO:0000259" key="7">
    <source>
        <dbReference type="Pfam" id="PF13480"/>
    </source>
</evidence>
<dbReference type="InterPro" id="IPR038740">
    <property type="entry name" value="BioF2-like_GNAT_dom"/>
</dbReference>
<dbReference type="RefSeq" id="WP_072725203.1">
    <property type="nucleotide sequence ID" value="NZ_BDIS01000013.1"/>
</dbReference>
<dbReference type="InterPro" id="IPR016181">
    <property type="entry name" value="Acyl_CoA_acyltransferase"/>
</dbReference>
<dbReference type="InterPro" id="IPR050644">
    <property type="entry name" value="PG_Glycine_Bridge_Synth"/>
</dbReference>
<evidence type="ECO:0000256" key="2">
    <source>
        <dbReference type="ARBA" id="ARBA00022679"/>
    </source>
</evidence>
<keyword evidence="5" id="KW-0012">Acyltransferase</keyword>
<dbReference type="OrthoDB" id="9785911at2"/>
<dbReference type="InterPro" id="IPR003447">
    <property type="entry name" value="FEMABX"/>
</dbReference>
<dbReference type="AlphaFoldDB" id="A0A261FWB0"/>
<protein>
    <submittedName>
        <fullName evidence="8">Methicillin resistance protein</fullName>
    </submittedName>
</protein>
<dbReference type="GO" id="GO:0009252">
    <property type="term" value="P:peptidoglycan biosynthetic process"/>
    <property type="evidence" value="ECO:0007669"/>
    <property type="project" value="UniProtKB-KW"/>
</dbReference>
<comment type="similarity">
    <text evidence="1">Belongs to the FemABX family.</text>
</comment>